<dbReference type="Proteomes" id="UP000186720">
    <property type="component" value="Unassembled WGS sequence"/>
</dbReference>
<accession>A0A1Q5ZW18</accession>
<evidence type="ECO:0000313" key="2">
    <source>
        <dbReference type="Proteomes" id="UP000186720"/>
    </source>
</evidence>
<reference evidence="1 2" key="1">
    <citation type="submission" date="2016-11" db="EMBL/GenBank/DDBJ databases">
        <title>Whole Genome Sequencing of Mucilaginibacter polytrichastri RG4-7(T) isolated from the moss sample.</title>
        <authorList>
            <person name="Li Y."/>
        </authorList>
    </citation>
    <scope>NUCLEOTIDE SEQUENCE [LARGE SCALE GENOMIC DNA]</scope>
    <source>
        <strain evidence="1 2">RG4-7</strain>
    </source>
</reference>
<protein>
    <submittedName>
        <fullName evidence="1">Uncharacterized protein</fullName>
    </submittedName>
</protein>
<dbReference type="RefSeq" id="WP_175538888.1">
    <property type="nucleotide sequence ID" value="NZ_FPAM01000002.1"/>
</dbReference>
<name>A0A1Q5ZW18_9SPHI</name>
<proteinExistence type="predicted"/>
<organism evidence="1 2">
    <name type="scientific">Mucilaginibacter polytrichastri</name>
    <dbReference type="NCBI Taxonomy" id="1302689"/>
    <lineage>
        <taxon>Bacteria</taxon>
        <taxon>Pseudomonadati</taxon>
        <taxon>Bacteroidota</taxon>
        <taxon>Sphingobacteriia</taxon>
        <taxon>Sphingobacteriales</taxon>
        <taxon>Sphingobacteriaceae</taxon>
        <taxon>Mucilaginibacter</taxon>
    </lineage>
</organism>
<dbReference type="STRING" id="1302689.RG47T_1344"/>
<dbReference type="AlphaFoldDB" id="A0A1Q5ZW18"/>
<comment type="caution">
    <text evidence="1">The sequence shown here is derived from an EMBL/GenBank/DDBJ whole genome shotgun (WGS) entry which is preliminary data.</text>
</comment>
<evidence type="ECO:0000313" key="1">
    <source>
        <dbReference type="EMBL" id="OKS85898.1"/>
    </source>
</evidence>
<gene>
    <name evidence="1" type="ORF">RG47T_1344</name>
</gene>
<sequence length="50" mass="5607">MYWQNHTIRYQPKTNALSPKAQSPDITVSLFLMSITAQISDSLTTRVPGV</sequence>
<dbReference type="EMBL" id="MPPL01000001">
    <property type="protein sequence ID" value="OKS85898.1"/>
    <property type="molecule type" value="Genomic_DNA"/>
</dbReference>
<keyword evidence="2" id="KW-1185">Reference proteome</keyword>